<evidence type="ECO:0000313" key="1">
    <source>
        <dbReference type="EMBL" id="CAB4141811.1"/>
    </source>
</evidence>
<dbReference type="GO" id="GO:0032259">
    <property type="term" value="P:methylation"/>
    <property type="evidence" value="ECO:0007669"/>
    <property type="project" value="UniProtKB-KW"/>
</dbReference>
<name>A0A6J5M6Q4_9CAUD</name>
<organism evidence="1">
    <name type="scientific">uncultured Caudovirales phage</name>
    <dbReference type="NCBI Taxonomy" id="2100421"/>
    <lineage>
        <taxon>Viruses</taxon>
        <taxon>Duplodnaviria</taxon>
        <taxon>Heunggongvirae</taxon>
        <taxon>Uroviricota</taxon>
        <taxon>Caudoviricetes</taxon>
        <taxon>Peduoviridae</taxon>
        <taxon>Maltschvirus</taxon>
        <taxon>Maltschvirus maltsch</taxon>
    </lineage>
</organism>
<protein>
    <submittedName>
        <fullName evidence="1">Methyltransferase domain containing protein</fullName>
    </submittedName>
</protein>
<dbReference type="Gene3D" id="3.40.50.150">
    <property type="entry name" value="Vaccinia Virus protein VP39"/>
    <property type="match status" value="1"/>
</dbReference>
<dbReference type="GO" id="GO:0008168">
    <property type="term" value="F:methyltransferase activity"/>
    <property type="evidence" value="ECO:0007669"/>
    <property type="project" value="UniProtKB-KW"/>
</dbReference>
<dbReference type="SUPFAM" id="SSF53335">
    <property type="entry name" value="S-adenosyl-L-methionine-dependent methyltransferases"/>
    <property type="match status" value="1"/>
</dbReference>
<keyword evidence="1" id="KW-0489">Methyltransferase</keyword>
<sequence length="172" mass="19683">MVERISVDSWRNELGHLYRYRLAASWLEPNERVLDVACGIGYGAELIKETVAIDYLGADKIEPAQDFANLGKFYSGVNLDEWEPDFEWDVSICFETLEHVANPKHLAEQVARAKRLIIVSVPTRPTIHFNPFHLHDFTVDDVLALFEGHELLHIEDQPEELSHIFVFRGLGA</sequence>
<dbReference type="EMBL" id="LR796401">
    <property type="protein sequence ID" value="CAB4141811.1"/>
    <property type="molecule type" value="Genomic_DNA"/>
</dbReference>
<keyword evidence="1" id="KW-0808">Transferase</keyword>
<accession>A0A6J5M6Q4</accession>
<proteinExistence type="predicted"/>
<reference evidence="1" key="1">
    <citation type="submission" date="2020-04" db="EMBL/GenBank/DDBJ databases">
        <authorList>
            <person name="Chiriac C."/>
            <person name="Salcher M."/>
            <person name="Ghai R."/>
            <person name="Kavagutti S V."/>
        </authorList>
    </citation>
    <scope>NUCLEOTIDE SEQUENCE</scope>
</reference>
<dbReference type="InterPro" id="IPR029063">
    <property type="entry name" value="SAM-dependent_MTases_sf"/>
</dbReference>
<dbReference type="Pfam" id="PF13489">
    <property type="entry name" value="Methyltransf_23"/>
    <property type="match status" value="1"/>
</dbReference>
<gene>
    <name evidence="1" type="ORF">UFOVP419_41</name>
</gene>